<dbReference type="GO" id="GO:0005096">
    <property type="term" value="F:GTPase activator activity"/>
    <property type="evidence" value="ECO:0007669"/>
    <property type="project" value="TreeGrafter"/>
</dbReference>
<reference evidence="2 3" key="1">
    <citation type="journal article" date="2019" name="Mol. Ecol. Resour.">
        <title>Improving Illumina assemblies with Hi-C and long reads: an example with the North African dromedary.</title>
        <authorList>
            <person name="Elbers J.P."/>
            <person name="Rogers M.F."/>
            <person name="Perelman P.L."/>
            <person name="Proskuryakova A.A."/>
            <person name="Serdyukova N.A."/>
            <person name="Johnson W.E."/>
            <person name="Horin P."/>
            <person name="Corander J."/>
            <person name="Murphy D."/>
            <person name="Burger P.A."/>
        </authorList>
    </citation>
    <scope>NUCLEOTIDE SEQUENCE [LARGE SCALE GENOMIC DNA]</scope>
    <source>
        <strain evidence="2">Drom800</strain>
        <tissue evidence="2">Blood</tissue>
    </source>
</reference>
<dbReference type="Gene3D" id="1.10.555.10">
    <property type="entry name" value="Rho GTPase activation protein"/>
    <property type="match status" value="1"/>
</dbReference>
<evidence type="ECO:0000259" key="1">
    <source>
        <dbReference type="PROSITE" id="PS50238"/>
    </source>
</evidence>
<dbReference type="InterPro" id="IPR008936">
    <property type="entry name" value="Rho_GTPase_activation_prot"/>
</dbReference>
<dbReference type="SUPFAM" id="SSF48350">
    <property type="entry name" value="GTPase activation domain, GAP"/>
    <property type="match status" value="1"/>
</dbReference>
<sequence>MIKVRGGELQIVIGDSDIRHINLAKEKDQPKRIPLKTFPEDIKNCAWCSSTRQDNQCSAPPTTKLGQLFGVPLMDVCNNDNLPTPVLDFLRNIHGSAFSASLYDKWLSVLDQGNEEEKITATQRLLDQLPKAKVVLLRYLFGVLCNIEQYSSPNQMTAYNLSVCIAPSILCAPNANSSESEKDFTKKISFVKFFIENCLKIFGEDITPLLGERSASCDNGDVTSNSEKATGTQDDLIGFGEKDSKAAKGHGRSLDSAILEPKAHPKGNDFHLLQVRGGFTLLGAKGKDNTDFKKLLVQPLGDIMA</sequence>
<dbReference type="InterPro" id="IPR000198">
    <property type="entry name" value="RhoGAP_dom"/>
</dbReference>
<proteinExistence type="predicted"/>
<feature type="domain" description="Rho-GAP" evidence="1">
    <location>
        <begin position="1"/>
        <end position="202"/>
    </location>
</feature>
<dbReference type="AlphaFoldDB" id="A0A5N4EH69"/>
<dbReference type="Proteomes" id="UP000299084">
    <property type="component" value="Unassembled WGS sequence"/>
</dbReference>
<evidence type="ECO:0000313" key="2">
    <source>
        <dbReference type="EMBL" id="KAB1282489.1"/>
    </source>
</evidence>
<organism evidence="2 3">
    <name type="scientific">Camelus dromedarius</name>
    <name type="common">Dromedary</name>
    <name type="synonym">Arabian camel</name>
    <dbReference type="NCBI Taxonomy" id="9838"/>
    <lineage>
        <taxon>Eukaryota</taxon>
        <taxon>Metazoa</taxon>
        <taxon>Chordata</taxon>
        <taxon>Craniata</taxon>
        <taxon>Vertebrata</taxon>
        <taxon>Euteleostomi</taxon>
        <taxon>Mammalia</taxon>
        <taxon>Eutheria</taxon>
        <taxon>Laurasiatheria</taxon>
        <taxon>Artiodactyla</taxon>
        <taxon>Tylopoda</taxon>
        <taxon>Camelidae</taxon>
        <taxon>Camelus</taxon>
    </lineage>
</organism>
<dbReference type="PANTHER" id="PTHR23179">
    <property type="entry name" value="T-CELL ACTIVATION RHO GTPASE ACTIVATING PROTEIN-RELATED"/>
    <property type="match status" value="1"/>
</dbReference>
<dbReference type="PANTHER" id="PTHR23179:SF37">
    <property type="entry name" value="1700006A11RIK PROTEIN"/>
    <property type="match status" value="1"/>
</dbReference>
<accession>A0A5N4EH69</accession>
<dbReference type="PROSITE" id="PS50238">
    <property type="entry name" value="RHOGAP"/>
    <property type="match status" value="1"/>
</dbReference>
<dbReference type="Pfam" id="PF00620">
    <property type="entry name" value="RhoGAP"/>
    <property type="match status" value="1"/>
</dbReference>
<gene>
    <name evidence="2" type="ORF">Cadr_000001576</name>
</gene>
<dbReference type="SMART" id="SM00324">
    <property type="entry name" value="RhoGAP"/>
    <property type="match status" value="1"/>
</dbReference>
<dbReference type="EMBL" id="JWIN03000002">
    <property type="protein sequence ID" value="KAB1282489.1"/>
    <property type="molecule type" value="Genomic_DNA"/>
</dbReference>
<evidence type="ECO:0000313" key="3">
    <source>
        <dbReference type="Proteomes" id="UP000299084"/>
    </source>
</evidence>
<protein>
    <submittedName>
        <fullName evidence="2">Rho GTPase-activating protein 20</fullName>
    </submittedName>
</protein>
<name>A0A5N4EH69_CAMDR</name>
<keyword evidence="3" id="KW-1185">Reference proteome</keyword>
<dbReference type="GO" id="GO:0007165">
    <property type="term" value="P:signal transduction"/>
    <property type="evidence" value="ECO:0007669"/>
    <property type="project" value="InterPro"/>
</dbReference>
<comment type="caution">
    <text evidence="2">The sequence shown here is derived from an EMBL/GenBank/DDBJ whole genome shotgun (WGS) entry which is preliminary data.</text>
</comment>